<dbReference type="OrthoDB" id="9812921at2"/>
<proteinExistence type="inferred from homology"/>
<organism evidence="2 3">
    <name type="scientific">Aliiruegeria lutimaris</name>
    <dbReference type="NCBI Taxonomy" id="571298"/>
    <lineage>
        <taxon>Bacteria</taxon>
        <taxon>Pseudomonadati</taxon>
        <taxon>Pseudomonadota</taxon>
        <taxon>Alphaproteobacteria</taxon>
        <taxon>Rhodobacterales</taxon>
        <taxon>Roseobacteraceae</taxon>
        <taxon>Aliiruegeria</taxon>
    </lineage>
</organism>
<keyword evidence="3" id="KW-1185">Reference proteome</keyword>
<dbReference type="PANTHER" id="PTHR36842">
    <property type="entry name" value="PROTEIN TOLB HOMOLOG"/>
    <property type="match status" value="1"/>
</dbReference>
<dbReference type="InterPro" id="IPR011659">
    <property type="entry name" value="WD40"/>
</dbReference>
<dbReference type="EMBL" id="FNEK01000076">
    <property type="protein sequence ID" value="SDL28203.1"/>
    <property type="molecule type" value="Genomic_DNA"/>
</dbReference>
<dbReference type="Pfam" id="PF07676">
    <property type="entry name" value="PD40"/>
    <property type="match status" value="2"/>
</dbReference>
<dbReference type="SUPFAM" id="SSF82171">
    <property type="entry name" value="DPP6 N-terminal domain-like"/>
    <property type="match status" value="1"/>
</dbReference>
<dbReference type="STRING" id="571298.SAMN04488026_107612"/>
<dbReference type="RefSeq" id="WP_093163120.1">
    <property type="nucleotide sequence ID" value="NZ_FNEK01000076.1"/>
</dbReference>
<comment type="similarity">
    <text evidence="1">Belongs to the TolB family.</text>
</comment>
<evidence type="ECO:0000313" key="2">
    <source>
        <dbReference type="EMBL" id="SDL28203.1"/>
    </source>
</evidence>
<evidence type="ECO:0000313" key="3">
    <source>
        <dbReference type="Proteomes" id="UP000199382"/>
    </source>
</evidence>
<dbReference type="Gene3D" id="2.120.10.30">
    <property type="entry name" value="TolB, C-terminal domain"/>
    <property type="match status" value="1"/>
</dbReference>
<dbReference type="Proteomes" id="UP000199382">
    <property type="component" value="Unassembled WGS sequence"/>
</dbReference>
<dbReference type="PANTHER" id="PTHR36842:SF1">
    <property type="entry name" value="PROTEIN TOLB"/>
    <property type="match status" value="1"/>
</dbReference>
<name>A0A1G9ITF2_9RHOB</name>
<dbReference type="InterPro" id="IPR011042">
    <property type="entry name" value="6-blade_b-propeller_TolB-like"/>
</dbReference>
<evidence type="ECO:0000256" key="1">
    <source>
        <dbReference type="ARBA" id="ARBA00009820"/>
    </source>
</evidence>
<accession>A0A1G9ITF2</accession>
<gene>
    <name evidence="2" type="ORF">SAMN04488026_107612</name>
</gene>
<reference evidence="2 3" key="1">
    <citation type="submission" date="2016-10" db="EMBL/GenBank/DDBJ databases">
        <authorList>
            <person name="de Groot N.N."/>
        </authorList>
    </citation>
    <scope>NUCLEOTIDE SEQUENCE [LARGE SCALE GENOMIC DNA]</scope>
    <source>
        <strain evidence="2 3">DSM 25294</strain>
    </source>
</reference>
<protein>
    <submittedName>
        <fullName evidence="2">WD40-like Beta Propeller Repeat</fullName>
    </submittedName>
</protein>
<dbReference type="AlphaFoldDB" id="A0A1G9ITF2"/>
<sequence length="276" mass="30474">MISNIAIFDLSTGTATSFLRSDRHLEAPNWMPGDDQLLVNSDGRLFRLPLEAPRLEPIDTGFARRINNDHGLSPDGRLIAITDKTETGKACIYTLPSAGGTPKRVSENTPSYFHGWSPDGGTITYPAFRHGYDDGADIYICPADGGPERRLTFGFDTCDGPDHTPDGAWIWFNGEKNGAVDLWRIRLDGSGLEQMTFDTRVNWFPHPSPDGAHVLYMSYEPGTEGHPPNRDVDLRLMPAEGGEARILLRLFGGQGTLNSPCWASDGRRFAFVSYEV</sequence>